<dbReference type="Pfam" id="PF08448">
    <property type="entry name" value="PAS_4"/>
    <property type="match status" value="1"/>
</dbReference>
<evidence type="ECO:0000259" key="4">
    <source>
        <dbReference type="PROSITE" id="PS50043"/>
    </source>
</evidence>
<dbReference type="RefSeq" id="WP_280626600.1">
    <property type="nucleotide sequence ID" value="NZ_CP123506.1"/>
</dbReference>
<dbReference type="PANTHER" id="PTHR44688">
    <property type="entry name" value="DNA-BINDING TRANSCRIPTIONAL ACTIVATOR DEVR_DOSR"/>
    <property type="match status" value="1"/>
</dbReference>
<dbReference type="SMART" id="SM00421">
    <property type="entry name" value="HTH_LUXR"/>
    <property type="match status" value="1"/>
</dbReference>
<dbReference type="InterPro" id="IPR000792">
    <property type="entry name" value="Tscrpt_reg_LuxR_C"/>
</dbReference>
<gene>
    <name evidence="5" type="ORF">QE210_18770</name>
</gene>
<sequence>MTNNEDVIKYLSSPQSLISFMEKSKEHWFVKDKESKYIYMNESALIDFNAPKNFKIEGKLDKEIPLKASQELWMDFIGHDQKVINENRSISAIEIHYYGKGNINTPIPHLSEKSPLYNDKNEIVGLVCHARIIDSPTLLYYMNRLNRKTIQFDAPNDIFTKRELEVIFWAQQRLTAKEIAKRLDVCPSTIDSHIKSIYRKADVNSNAQLIEYCKHKGLDAYIPANFIRKGVQLIA</sequence>
<evidence type="ECO:0000313" key="6">
    <source>
        <dbReference type="Proteomes" id="UP001177595"/>
    </source>
</evidence>
<name>A0AA95GR93_9GAMM</name>
<keyword evidence="1" id="KW-0805">Transcription regulation</keyword>
<dbReference type="InterPro" id="IPR016032">
    <property type="entry name" value="Sig_transdc_resp-reg_C-effctor"/>
</dbReference>
<dbReference type="GO" id="GO:0003677">
    <property type="term" value="F:DNA binding"/>
    <property type="evidence" value="ECO:0007669"/>
    <property type="project" value="UniProtKB-KW"/>
</dbReference>
<protein>
    <submittedName>
        <fullName evidence="5">LuxR C-terminal-related transcriptional regulator</fullName>
    </submittedName>
</protein>
<accession>A0AA95GR93</accession>
<dbReference type="PANTHER" id="PTHR44688:SF16">
    <property type="entry name" value="DNA-BINDING TRANSCRIPTIONAL ACTIVATOR DEVR_DOSR"/>
    <property type="match status" value="1"/>
</dbReference>
<dbReference type="PROSITE" id="PS50043">
    <property type="entry name" value="HTH_LUXR_2"/>
    <property type="match status" value="1"/>
</dbReference>
<dbReference type="InterPro" id="IPR036388">
    <property type="entry name" value="WH-like_DNA-bd_sf"/>
</dbReference>
<dbReference type="Proteomes" id="UP001177595">
    <property type="component" value="Plasmid paPv2"/>
</dbReference>
<proteinExistence type="predicted"/>
<evidence type="ECO:0000313" key="5">
    <source>
        <dbReference type="EMBL" id="WGM03433.1"/>
    </source>
</evidence>
<keyword evidence="5" id="KW-0614">Plasmid</keyword>
<dbReference type="Gene3D" id="1.10.10.10">
    <property type="entry name" value="Winged helix-like DNA-binding domain superfamily/Winged helix DNA-binding domain"/>
    <property type="match status" value="1"/>
</dbReference>
<evidence type="ECO:0000256" key="1">
    <source>
        <dbReference type="ARBA" id="ARBA00023015"/>
    </source>
</evidence>
<evidence type="ECO:0000256" key="3">
    <source>
        <dbReference type="ARBA" id="ARBA00023163"/>
    </source>
</evidence>
<keyword evidence="3" id="KW-0804">Transcription</keyword>
<feature type="domain" description="HTH luxR-type" evidence="4">
    <location>
        <begin position="152"/>
        <end position="217"/>
    </location>
</feature>
<evidence type="ECO:0000256" key="2">
    <source>
        <dbReference type="ARBA" id="ARBA00023125"/>
    </source>
</evidence>
<dbReference type="Gene3D" id="3.30.450.20">
    <property type="entry name" value="PAS domain"/>
    <property type="match status" value="1"/>
</dbReference>
<geneLocation type="plasmid" evidence="5 6">
    <name>paPv2</name>
</geneLocation>
<dbReference type="AlphaFoldDB" id="A0AA95GR93"/>
<reference evidence="5" key="1">
    <citation type="submission" date="2023-04" db="EMBL/GenBank/DDBJ databases">
        <title>Genome dynamics across the evolutionary transition to endosymbiosis.</title>
        <authorList>
            <person name="Siozios S."/>
            <person name="Nadal-Jimenez P."/>
            <person name="Azagi T."/>
            <person name="Sprong H."/>
            <person name="Frost C.L."/>
            <person name="Parratt S.R."/>
            <person name="Taylor G."/>
            <person name="Brettell L."/>
            <person name="Lew K.C."/>
            <person name="Croft L."/>
            <person name="King K.C."/>
            <person name="Brockhurst M.A."/>
            <person name="Hypsa V."/>
            <person name="Novakova E."/>
            <person name="Darby A.C."/>
            <person name="Hurst G.D.D."/>
        </authorList>
    </citation>
    <scope>NUCLEOTIDE SEQUENCE</scope>
    <source>
        <strain evidence="5">APv</strain>
        <plasmid evidence="5">paPv2</plasmid>
    </source>
</reference>
<dbReference type="GO" id="GO:0006355">
    <property type="term" value="P:regulation of DNA-templated transcription"/>
    <property type="evidence" value="ECO:0007669"/>
    <property type="project" value="InterPro"/>
</dbReference>
<dbReference type="PRINTS" id="PR00038">
    <property type="entry name" value="HTHLUXR"/>
</dbReference>
<dbReference type="Pfam" id="PF00196">
    <property type="entry name" value="GerE"/>
    <property type="match status" value="1"/>
</dbReference>
<dbReference type="SUPFAM" id="SSF46894">
    <property type="entry name" value="C-terminal effector domain of the bipartite response regulators"/>
    <property type="match status" value="1"/>
</dbReference>
<keyword evidence="2" id="KW-0238">DNA-binding</keyword>
<organism evidence="5 6">
    <name type="scientific">Arsenophonus nasoniae</name>
    <name type="common">son-killer infecting Nasonia vitripennis</name>
    <dbReference type="NCBI Taxonomy" id="638"/>
    <lineage>
        <taxon>Bacteria</taxon>
        <taxon>Pseudomonadati</taxon>
        <taxon>Pseudomonadota</taxon>
        <taxon>Gammaproteobacteria</taxon>
        <taxon>Enterobacterales</taxon>
        <taxon>Morganellaceae</taxon>
        <taxon>Arsenophonus</taxon>
    </lineage>
</organism>
<dbReference type="InterPro" id="IPR013656">
    <property type="entry name" value="PAS_4"/>
</dbReference>
<dbReference type="EMBL" id="CP123506">
    <property type="protein sequence ID" value="WGM03433.1"/>
    <property type="molecule type" value="Genomic_DNA"/>
</dbReference>
<dbReference type="CDD" id="cd06170">
    <property type="entry name" value="LuxR_C_like"/>
    <property type="match status" value="1"/>
</dbReference>